<dbReference type="CDD" id="cd06587">
    <property type="entry name" value="VOC"/>
    <property type="match status" value="1"/>
</dbReference>
<dbReference type="SUPFAM" id="SSF54593">
    <property type="entry name" value="Glyoxalase/Bleomycin resistance protein/Dihydroxybiphenyl dioxygenase"/>
    <property type="match status" value="1"/>
</dbReference>
<protein>
    <submittedName>
        <fullName evidence="2">VOC family protein</fullName>
    </submittedName>
</protein>
<dbReference type="PANTHER" id="PTHR35908:SF1">
    <property type="entry name" value="CONSERVED PROTEIN"/>
    <property type="match status" value="1"/>
</dbReference>
<organism evidence="2 3">
    <name type="scientific">Mycolicibacterium komossense</name>
    <dbReference type="NCBI Taxonomy" id="1779"/>
    <lineage>
        <taxon>Bacteria</taxon>
        <taxon>Bacillati</taxon>
        <taxon>Actinomycetota</taxon>
        <taxon>Actinomycetes</taxon>
        <taxon>Mycobacteriales</taxon>
        <taxon>Mycobacteriaceae</taxon>
        <taxon>Mycolicibacterium</taxon>
    </lineage>
</organism>
<evidence type="ECO:0000259" key="1">
    <source>
        <dbReference type="PROSITE" id="PS51819"/>
    </source>
</evidence>
<accession>A0ABT3CMI6</accession>
<reference evidence="2 3" key="1">
    <citation type="journal article" date="2022" name="BMC Genomics">
        <title>Comparative genome analysis of mycobacteria focusing on tRNA and non-coding RNA.</title>
        <authorList>
            <person name="Behra P.R.K."/>
            <person name="Pettersson B.M.F."/>
            <person name="Ramesh M."/>
            <person name="Das S."/>
            <person name="Dasgupta S."/>
            <person name="Kirsebom L.A."/>
        </authorList>
    </citation>
    <scope>NUCLEOTIDE SEQUENCE [LARGE SCALE GENOMIC DNA]</scope>
    <source>
        <strain evidence="2 3">DSM 44078</strain>
    </source>
</reference>
<dbReference type="EMBL" id="JACKTY010000051">
    <property type="protein sequence ID" value="MCV7230592.1"/>
    <property type="molecule type" value="Genomic_DNA"/>
</dbReference>
<dbReference type="InterPro" id="IPR041581">
    <property type="entry name" value="Glyoxalase_6"/>
</dbReference>
<dbReference type="Gene3D" id="3.10.180.10">
    <property type="entry name" value="2,3-Dihydroxybiphenyl 1,2-Dioxygenase, domain 1"/>
    <property type="match status" value="1"/>
</dbReference>
<comment type="caution">
    <text evidence="2">The sequence shown here is derived from an EMBL/GenBank/DDBJ whole genome shotgun (WGS) entry which is preliminary data.</text>
</comment>
<proteinExistence type="predicted"/>
<sequence length="116" mass="12127">MNLSVEMITFDCSDPDALASWWSDAVSGTVNAVAPGEFVVVSRDAGPQLAFQRVDDPTPGKNRVHVDFTSTDAEADVARLVALGATETGRHDMGGGIRWVVLADPAGNAFCVAAGH</sequence>
<name>A0ABT3CMI6_9MYCO</name>
<dbReference type="InterPro" id="IPR029068">
    <property type="entry name" value="Glyas_Bleomycin-R_OHBP_Dase"/>
</dbReference>
<dbReference type="RefSeq" id="WP_264071878.1">
    <property type="nucleotide sequence ID" value="NZ_JACKTY010000051.1"/>
</dbReference>
<keyword evidence="3" id="KW-1185">Reference proteome</keyword>
<evidence type="ECO:0000313" key="2">
    <source>
        <dbReference type="EMBL" id="MCV7230592.1"/>
    </source>
</evidence>
<gene>
    <name evidence="2" type="ORF">H7J73_31755</name>
</gene>
<dbReference type="Proteomes" id="UP001526201">
    <property type="component" value="Unassembled WGS sequence"/>
</dbReference>
<dbReference type="InterPro" id="IPR037523">
    <property type="entry name" value="VOC_core"/>
</dbReference>
<dbReference type="Pfam" id="PF18029">
    <property type="entry name" value="Glyoxalase_6"/>
    <property type="match status" value="1"/>
</dbReference>
<feature type="domain" description="VOC" evidence="1">
    <location>
        <begin position="4"/>
        <end position="115"/>
    </location>
</feature>
<dbReference type="PANTHER" id="PTHR35908">
    <property type="entry name" value="HYPOTHETICAL FUSION PROTEIN"/>
    <property type="match status" value="1"/>
</dbReference>
<dbReference type="PROSITE" id="PS51819">
    <property type="entry name" value="VOC"/>
    <property type="match status" value="1"/>
</dbReference>
<evidence type="ECO:0000313" key="3">
    <source>
        <dbReference type="Proteomes" id="UP001526201"/>
    </source>
</evidence>